<dbReference type="InterPro" id="IPR008948">
    <property type="entry name" value="L-Aspartase-like"/>
</dbReference>
<dbReference type="CDD" id="cd01359">
    <property type="entry name" value="Argininosuccinate_lyase"/>
    <property type="match status" value="1"/>
</dbReference>
<keyword evidence="1" id="KW-0055">Arginine biosynthesis</keyword>
<dbReference type="PANTHER" id="PTHR43814:SF1">
    <property type="entry name" value="ARGININOSUCCINATE LYASE"/>
    <property type="match status" value="1"/>
</dbReference>
<evidence type="ECO:0000256" key="1">
    <source>
        <dbReference type="HAMAP-Rule" id="MF_00006"/>
    </source>
</evidence>
<dbReference type="GO" id="GO:0004056">
    <property type="term" value="F:argininosuccinate lyase activity"/>
    <property type="evidence" value="ECO:0007669"/>
    <property type="project" value="UniProtKB-UniRule"/>
</dbReference>
<comment type="similarity">
    <text evidence="1">Belongs to the lyase 1 family. Argininosuccinate lyase subfamily.</text>
</comment>
<protein>
    <recommendedName>
        <fullName evidence="1 2">Argininosuccinate lyase</fullName>
        <shortName evidence="1">ASAL</shortName>
        <ecNumber evidence="1 2">4.3.2.1</ecNumber>
    </recommendedName>
    <alternativeName>
        <fullName evidence="1">Arginosuccinase</fullName>
    </alternativeName>
</protein>
<dbReference type="InterPro" id="IPR000362">
    <property type="entry name" value="Fumarate_lyase_fam"/>
</dbReference>
<reference evidence="5" key="1">
    <citation type="submission" date="2020-07" db="EMBL/GenBank/DDBJ databases">
        <title>Methanobacterium. sp. MethCan genome.</title>
        <authorList>
            <person name="Postec A."/>
            <person name="Quemeneur M."/>
        </authorList>
    </citation>
    <scope>NUCLEOTIDE SEQUENCE</scope>
    <source>
        <strain evidence="5">MethCAN</strain>
    </source>
</reference>
<dbReference type="NCBIfam" id="TIGR00838">
    <property type="entry name" value="argH"/>
    <property type="match status" value="1"/>
</dbReference>
<evidence type="ECO:0000259" key="4">
    <source>
        <dbReference type="Pfam" id="PF14698"/>
    </source>
</evidence>
<comment type="subcellular location">
    <subcellularLocation>
        <location evidence="1">Cytoplasm</location>
    </subcellularLocation>
</comment>
<comment type="catalytic activity">
    <reaction evidence="1">
        <text>2-(N(omega)-L-arginino)succinate = fumarate + L-arginine</text>
        <dbReference type="Rhea" id="RHEA:24020"/>
        <dbReference type="ChEBI" id="CHEBI:29806"/>
        <dbReference type="ChEBI" id="CHEBI:32682"/>
        <dbReference type="ChEBI" id="CHEBI:57472"/>
        <dbReference type="EC" id="4.3.2.1"/>
    </reaction>
</comment>
<dbReference type="PRINTS" id="PR00145">
    <property type="entry name" value="ARGSUCLYASE"/>
</dbReference>
<evidence type="ECO:0000313" key="6">
    <source>
        <dbReference type="Proteomes" id="UP000681041"/>
    </source>
</evidence>
<organism evidence="5 6">
    <name type="scientific">Methanobacterium alkalithermotolerans</name>
    <dbReference type="NCBI Taxonomy" id="2731220"/>
    <lineage>
        <taxon>Archaea</taxon>
        <taxon>Methanobacteriati</taxon>
        <taxon>Methanobacteriota</taxon>
        <taxon>Methanomada group</taxon>
        <taxon>Methanobacteria</taxon>
        <taxon>Methanobacteriales</taxon>
        <taxon>Methanobacteriaceae</taxon>
        <taxon>Methanobacterium</taxon>
    </lineage>
</organism>
<dbReference type="AlphaFoldDB" id="A0A8T8K541"/>
<dbReference type="SUPFAM" id="SSF48557">
    <property type="entry name" value="L-aspartase-like"/>
    <property type="match status" value="1"/>
</dbReference>
<keyword evidence="1 5" id="KW-0456">Lyase</keyword>
<dbReference type="Gene3D" id="1.20.200.10">
    <property type="entry name" value="Fumarase/aspartase (Central domain)"/>
    <property type="match status" value="1"/>
</dbReference>
<dbReference type="KEGG" id="meme:HYG87_00010"/>
<dbReference type="Proteomes" id="UP000681041">
    <property type="component" value="Chromosome"/>
</dbReference>
<accession>A0A8T8K541</accession>
<dbReference type="InterPro" id="IPR024083">
    <property type="entry name" value="Fumarase/histidase_N"/>
</dbReference>
<dbReference type="FunFam" id="1.20.200.10:FF:000015">
    <property type="entry name" value="argininosuccinate lyase isoform X2"/>
    <property type="match status" value="1"/>
</dbReference>
<dbReference type="InterPro" id="IPR029419">
    <property type="entry name" value="Arg_succ_lyase_C"/>
</dbReference>
<keyword evidence="1" id="KW-0963">Cytoplasm</keyword>
<dbReference type="Gene3D" id="1.10.275.10">
    <property type="entry name" value="Fumarase/aspartase (N-terminal domain)"/>
    <property type="match status" value="1"/>
</dbReference>
<keyword evidence="6" id="KW-1185">Reference proteome</keyword>
<dbReference type="RefSeq" id="WP_211533200.1">
    <property type="nucleotide sequence ID" value="NZ_CP058560.1"/>
</dbReference>
<evidence type="ECO:0000313" key="5">
    <source>
        <dbReference type="EMBL" id="QUH22260.1"/>
    </source>
</evidence>
<gene>
    <name evidence="1 5" type="primary">argH</name>
    <name evidence="5" type="ORF">HYG87_00010</name>
</gene>
<dbReference type="HAMAP" id="MF_00006">
    <property type="entry name" value="Arg_succ_lyase"/>
    <property type="match status" value="1"/>
</dbReference>
<proteinExistence type="inferred from homology"/>
<comment type="pathway">
    <text evidence="1">Amino-acid biosynthesis; L-arginine biosynthesis; L-arginine from L-ornithine and carbamoyl phosphate: step 3/3.</text>
</comment>
<feature type="domain" description="Fumarate lyase N-terminal" evidence="3">
    <location>
        <begin position="6"/>
        <end position="295"/>
    </location>
</feature>
<dbReference type="PRINTS" id="PR00149">
    <property type="entry name" value="FUMRATELYASE"/>
</dbReference>
<dbReference type="Pfam" id="PF00206">
    <property type="entry name" value="Lyase_1"/>
    <property type="match status" value="1"/>
</dbReference>
<evidence type="ECO:0000256" key="2">
    <source>
        <dbReference type="NCBIfam" id="TIGR00838"/>
    </source>
</evidence>
<dbReference type="Pfam" id="PF14698">
    <property type="entry name" value="ASL_C2"/>
    <property type="match status" value="1"/>
</dbReference>
<dbReference type="GO" id="GO:0005829">
    <property type="term" value="C:cytosol"/>
    <property type="evidence" value="ECO:0007669"/>
    <property type="project" value="TreeGrafter"/>
</dbReference>
<sequence length="471" mass="53017">MNLRSGRLGKKMSAKTAEFTSSLEFDRYIFQADIECNLAHTTMLSRQKIIDPLIADKIIQSLEKLKSEGIEALTLDHSVEDIHMAVENYVTGEVGEEAGFMHTAKSRNDQVATDLRIVLKEKVDEIQGFILEFIGGILEMAHEHQETVMIGYTHLQHAQPTTFAHHLLAYAHSLKRDYERLKDAYKRVDLNPLGSAAMTTTSFPIDRNITTDLLGFSAYMENSMDAVSSRDFIAETIFSLSLLVTTLGKICEEMVLWSTYEFGIIEIADEFSSTSSIMPQKKNPDVAEIARGKSGILYGELVTILTILKALPYTYNRDLQEITPHLWNGVKHSQEILDMVANMLLSVKVNKERCLELAGANFATATDLADIMVREKKMPFRTAHKIVGRMVTEAINQKLKPEEVTGEFLDKISVDITGDKLNLDEDLIKKALDPLENVKMRTVPGGPSPVMVQKAMDNLEEYIKKEKRKNK</sequence>
<feature type="domain" description="Argininosuccinate lyase C-terminal" evidence="4">
    <location>
        <begin position="362"/>
        <end position="438"/>
    </location>
</feature>
<dbReference type="OrthoDB" id="27337at2157"/>
<dbReference type="InterPro" id="IPR009049">
    <property type="entry name" value="Argininosuccinate_lyase"/>
</dbReference>
<dbReference type="GeneID" id="64819099"/>
<name>A0A8T8K541_9EURY</name>
<keyword evidence="1" id="KW-0028">Amino-acid biosynthesis</keyword>
<dbReference type="InterPro" id="IPR022761">
    <property type="entry name" value="Fumarate_lyase_N"/>
</dbReference>
<dbReference type="EMBL" id="CP058560">
    <property type="protein sequence ID" value="QUH22260.1"/>
    <property type="molecule type" value="Genomic_DNA"/>
</dbReference>
<dbReference type="GO" id="GO:0042450">
    <property type="term" value="P:L-arginine biosynthetic process via ornithine"/>
    <property type="evidence" value="ECO:0007669"/>
    <property type="project" value="UniProtKB-UniRule"/>
</dbReference>
<evidence type="ECO:0000259" key="3">
    <source>
        <dbReference type="Pfam" id="PF00206"/>
    </source>
</evidence>
<dbReference type="PANTHER" id="PTHR43814">
    <property type="entry name" value="ARGININOSUCCINATE LYASE"/>
    <property type="match status" value="1"/>
</dbReference>
<dbReference type="EC" id="4.3.2.1" evidence="1 2"/>
<dbReference type="Gene3D" id="1.10.40.30">
    <property type="entry name" value="Fumarase/aspartase (C-terminal domain)"/>
    <property type="match status" value="1"/>
</dbReference>